<reference evidence="3" key="1">
    <citation type="submission" date="2020-05" db="EMBL/GenBank/DDBJ databases">
        <authorList>
            <person name="Chiriac C."/>
            <person name="Salcher M."/>
            <person name="Ghai R."/>
            <person name="Kavagutti S V."/>
        </authorList>
    </citation>
    <scope>NUCLEOTIDE SEQUENCE</scope>
</reference>
<feature type="region of interest" description="Disordered" evidence="1">
    <location>
        <begin position="74"/>
        <end position="98"/>
    </location>
</feature>
<dbReference type="EMBL" id="LR798376">
    <property type="protein sequence ID" value="CAB5227233.1"/>
    <property type="molecule type" value="Genomic_DNA"/>
</dbReference>
<accession>A0A6J5RV72</accession>
<sequence>MALSTLAAVAVGSTAYSVVQGERANSQQKVAMTQAKKAAAADAQARDIEFNAANKKKPTNLAALMAANLRAGTSSTNLTGPQGVTDPLSLSKTTALGA</sequence>
<evidence type="ECO:0000313" key="2">
    <source>
        <dbReference type="EMBL" id="CAB4182855.1"/>
    </source>
</evidence>
<organism evidence="3">
    <name type="scientific">uncultured Caudovirales phage</name>
    <dbReference type="NCBI Taxonomy" id="2100421"/>
    <lineage>
        <taxon>Viruses</taxon>
        <taxon>Duplodnaviria</taxon>
        <taxon>Heunggongvirae</taxon>
        <taxon>Uroviricota</taxon>
        <taxon>Caudoviricetes</taxon>
        <taxon>Peduoviridae</taxon>
        <taxon>Maltschvirus</taxon>
        <taxon>Maltschvirus maltsch</taxon>
    </lineage>
</organism>
<protein>
    <submittedName>
        <fullName evidence="3">Uncharacterized protein</fullName>
    </submittedName>
</protein>
<gene>
    <name evidence="2" type="ORF">UFOVP1077_26</name>
    <name evidence="3" type="ORF">UFOVP1316_14</name>
    <name evidence="4" type="ORF">UFOVP1428_23</name>
    <name evidence="5" type="ORF">UFOVP1526_21</name>
</gene>
<dbReference type="EMBL" id="LR797268">
    <property type="protein sequence ID" value="CAB4197471.1"/>
    <property type="molecule type" value="Genomic_DNA"/>
</dbReference>
<dbReference type="EMBL" id="LR797374">
    <property type="protein sequence ID" value="CAB4211383.1"/>
    <property type="molecule type" value="Genomic_DNA"/>
</dbReference>
<name>A0A6J5RV72_9CAUD</name>
<evidence type="ECO:0000313" key="4">
    <source>
        <dbReference type="EMBL" id="CAB4211383.1"/>
    </source>
</evidence>
<evidence type="ECO:0000313" key="5">
    <source>
        <dbReference type="EMBL" id="CAB5227233.1"/>
    </source>
</evidence>
<evidence type="ECO:0000256" key="1">
    <source>
        <dbReference type="SAM" id="MobiDB-lite"/>
    </source>
</evidence>
<proteinExistence type="predicted"/>
<evidence type="ECO:0000313" key="3">
    <source>
        <dbReference type="EMBL" id="CAB4197471.1"/>
    </source>
</evidence>
<dbReference type="EMBL" id="LR797030">
    <property type="protein sequence ID" value="CAB4182855.1"/>
    <property type="molecule type" value="Genomic_DNA"/>
</dbReference>